<dbReference type="PROSITE" id="PS50234">
    <property type="entry name" value="VWFA"/>
    <property type="match status" value="1"/>
</dbReference>
<evidence type="ECO:0008006" key="7">
    <source>
        <dbReference type="Google" id="ProtNLM"/>
    </source>
</evidence>
<evidence type="ECO:0000259" key="3">
    <source>
        <dbReference type="PROSITE" id="PS50004"/>
    </source>
</evidence>
<gene>
    <name evidence="5" type="ORF">M9Y10_016262</name>
</gene>
<dbReference type="SUPFAM" id="SSF49562">
    <property type="entry name" value="C2 domain (Calcium/lipid-binding domain, CaLB)"/>
    <property type="match status" value="2"/>
</dbReference>
<sequence length="541" mass="62147">MTIAYMNKPSDSISNFDNININSFHPIIEIHVSCKNLIKLDIGSESDPMCVLFTKENGNFIESQRTETIFNDPNPNFVRSFKVYYIFESNQPLRFDVYDVDSEKSSLKNHDFIGYAETDVQYLVSNLDQELTFELKNDKKNNKRGQIILISHQTKESNTHLQGTVEVEKLKKMKTFSKNNPFFEISKPSESGRYIPVYRSEIRRKCYSCRFKSFAIPIHHLITTSLDDPIRVTFFDHKNNKTPKMVGKCEMSVRQFMETIQTKQELLNENKNVGFFWFFRLEIAQIPTFVDYLKSGLQLNMITAIDFTGSNGPPKSSYSLHYITKEDGQLNQYQQSIFSVGTVLTKYDSDQKFAVYGFGAKIGKKLSMCFPLTFDDDNVEVDGLDGILNVYKDSIRRVELYGPTYFAPVIRQATETAIQSFNETRTYTILLILTDGAINDMQDTIDAIVYASDKPLSIIIVGVGNADFSAMDILDADEKPLKSRKKEIMKRDIVQFVPFNKFKNCSSERLENEVLAEVPRQVHEYCSTHGIIPKLPESEFT</sequence>
<reference evidence="5 6" key="1">
    <citation type="submission" date="2024-04" db="EMBL/GenBank/DDBJ databases">
        <title>Tritrichomonas musculus Genome.</title>
        <authorList>
            <person name="Alves-Ferreira E."/>
            <person name="Grigg M."/>
            <person name="Lorenzi H."/>
            <person name="Galac M."/>
        </authorList>
    </citation>
    <scope>NUCLEOTIDE SEQUENCE [LARGE SCALE GENOMIC DNA]</scope>
    <source>
        <strain evidence="5 6">EAF2021</strain>
    </source>
</reference>
<dbReference type="Pfam" id="PF07002">
    <property type="entry name" value="Copine"/>
    <property type="match status" value="1"/>
</dbReference>
<dbReference type="InterPro" id="IPR002035">
    <property type="entry name" value="VWF_A"/>
</dbReference>
<accession>A0ABR2HVN8</accession>
<dbReference type="PANTHER" id="PTHR10857">
    <property type="entry name" value="COPINE"/>
    <property type="match status" value="1"/>
</dbReference>
<dbReference type="CDD" id="cd04048">
    <property type="entry name" value="C2A_Copine"/>
    <property type="match status" value="1"/>
</dbReference>
<dbReference type="SMART" id="SM00327">
    <property type="entry name" value="VWA"/>
    <property type="match status" value="1"/>
</dbReference>
<evidence type="ECO:0000313" key="6">
    <source>
        <dbReference type="Proteomes" id="UP001470230"/>
    </source>
</evidence>
<protein>
    <recommendedName>
        <fullName evidence="7">Copine family protein</fullName>
    </recommendedName>
</protein>
<evidence type="ECO:0000256" key="2">
    <source>
        <dbReference type="ARBA" id="ARBA00022737"/>
    </source>
</evidence>
<dbReference type="InterPro" id="IPR037768">
    <property type="entry name" value="C2B_Copine"/>
</dbReference>
<organism evidence="5 6">
    <name type="scientific">Tritrichomonas musculus</name>
    <dbReference type="NCBI Taxonomy" id="1915356"/>
    <lineage>
        <taxon>Eukaryota</taxon>
        <taxon>Metamonada</taxon>
        <taxon>Parabasalia</taxon>
        <taxon>Tritrichomonadida</taxon>
        <taxon>Tritrichomonadidae</taxon>
        <taxon>Tritrichomonas</taxon>
    </lineage>
</organism>
<proteinExistence type="inferred from homology"/>
<dbReference type="PROSITE" id="PS50004">
    <property type="entry name" value="C2"/>
    <property type="match status" value="1"/>
</dbReference>
<evidence type="ECO:0000259" key="4">
    <source>
        <dbReference type="PROSITE" id="PS50234"/>
    </source>
</evidence>
<dbReference type="Proteomes" id="UP001470230">
    <property type="component" value="Unassembled WGS sequence"/>
</dbReference>
<comment type="caution">
    <text evidence="5">The sequence shown here is derived from an EMBL/GenBank/DDBJ whole genome shotgun (WGS) entry which is preliminary data.</text>
</comment>
<evidence type="ECO:0000313" key="5">
    <source>
        <dbReference type="EMBL" id="KAK8853719.1"/>
    </source>
</evidence>
<evidence type="ECO:0000256" key="1">
    <source>
        <dbReference type="ARBA" id="ARBA00009048"/>
    </source>
</evidence>
<dbReference type="Pfam" id="PF00168">
    <property type="entry name" value="C2"/>
    <property type="match status" value="2"/>
</dbReference>
<dbReference type="InterPro" id="IPR035892">
    <property type="entry name" value="C2_domain_sf"/>
</dbReference>
<dbReference type="InterPro" id="IPR000008">
    <property type="entry name" value="C2_dom"/>
</dbReference>
<dbReference type="InterPro" id="IPR045052">
    <property type="entry name" value="Copine"/>
</dbReference>
<dbReference type="PANTHER" id="PTHR10857:SF106">
    <property type="entry name" value="C2 DOMAIN-CONTAINING PROTEIN"/>
    <property type="match status" value="1"/>
</dbReference>
<dbReference type="SUPFAM" id="SSF53300">
    <property type="entry name" value="vWA-like"/>
    <property type="match status" value="1"/>
</dbReference>
<keyword evidence="6" id="KW-1185">Reference proteome</keyword>
<dbReference type="EMBL" id="JAPFFF010000021">
    <property type="protein sequence ID" value="KAK8853719.1"/>
    <property type="molecule type" value="Genomic_DNA"/>
</dbReference>
<comment type="similarity">
    <text evidence="1">Belongs to the copine family.</text>
</comment>
<name>A0ABR2HVN8_9EUKA</name>
<keyword evidence="2" id="KW-0677">Repeat</keyword>
<dbReference type="InterPro" id="IPR036465">
    <property type="entry name" value="vWFA_dom_sf"/>
</dbReference>
<dbReference type="CDD" id="cd04047">
    <property type="entry name" value="C2B_Copine"/>
    <property type="match status" value="1"/>
</dbReference>
<feature type="domain" description="C2" evidence="3">
    <location>
        <begin position="7"/>
        <end position="133"/>
    </location>
</feature>
<dbReference type="SMART" id="SM00239">
    <property type="entry name" value="C2"/>
    <property type="match status" value="2"/>
</dbReference>
<dbReference type="Gene3D" id="2.60.40.150">
    <property type="entry name" value="C2 domain"/>
    <property type="match status" value="2"/>
</dbReference>
<dbReference type="Gene3D" id="3.40.50.410">
    <property type="entry name" value="von Willebrand factor, type A domain"/>
    <property type="match status" value="1"/>
</dbReference>
<dbReference type="InterPro" id="IPR010734">
    <property type="entry name" value="Copine_C"/>
</dbReference>
<feature type="domain" description="VWFA" evidence="4">
    <location>
        <begin position="300"/>
        <end position="518"/>
    </location>
</feature>